<dbReference type="EMBL" id="CP096040">
    <property type="protein sequence ID" value="USQ97329.1"/>
    <property type="molecule type" value="Genomic_DNA"/>
</dbReference>
<proteinExistence type="predicted"/>
<protein>
    <recommendedName>
        <fullName evidence="3">Response regulator receiver protein</fullName>
    </recommendedName>
</protein>
<evidence type="ECO:0008006" key="3">
    <source>
        <dbReference type="Google" id="ProtNLM"/>
    </source>
</evidence>
<gene>
    <name evidence="1" type="ORF">MZV50_07265</name>
</gene>
<reference evidence="1 2" key="1">
    <citation type="submission" date="2022-04" db="EMBL/GenBank/DDBJ databases">
        <title>Genome sequence of soybean root-associated Caulobacter segnis RL271.</title>
        <authorList>
            <person name="Longley R."/>
            <person name="Bonito G."/>
            <person name="Trigodet F."/>
            <person name="Crosson S."/>
            <person name="Fiebig A."/>
        </authorList>
    </citation>
    <scope>NUCLEOTIDE SEQUENCE [LARGE SCALE GENOMIC DNA]</scope>
    <source>
        <strain evidence="1 2">RL271</strain>
    </source>
</reference>
<keyword evidence="2" id="KW-1185">Reference proteome</keyword>
<name>A0ABY4ZY98_9CAUL</name>
<evidence type="ECO:0000313" key="1">
    <source>
        <dbReference type="EMBL" id="USQ97329.1"/>
    </source>
</evidence>
<evidence type="ECO:0000313" key="2">
    <source>
        <dbReference type="Proteomes" id="UP001057520"/>
    </source>
</evidence>
<organism evidence="1 2">
    <name type="scientific">Caulobacter segnis</name>
    <dbReference type="NCBI Taxonomy" id="88688"/>
    <lineage>
        <taxon>Bacteria</taxon>
        <taxon>Pseudomonadati</taxon>
        <taxon>Pseudomonadota</taxon>
        <taxon>Alphaproteobacteria</taxon>
        <taxon>Caulobacterales</taxon>
        <taxon>Caulobacteraceae</taxon>
        <taxon>Caulobacter</taxon>
    </lineage>
</organism>
<accession>A0ABY4ZY98</accession>
<dbReference type="Proteomes" id="UP001057520">
    <property type="component" value="Chromosome"/>
</dbReference>
<sequence length="371" mass="40425">MTKAGDIPSILLVDDTRDLLEGLAEGLSKLLPKEVVEIRQWMPSSNDDTPQEVFDSKVDLNTILVVTDYDLTSQGVKGLFGLTIVGWCQKRSIPVGDFSRGNATALPKEPNLFELRIPTAEADAANFIAAAFSGFLAIRDAITGDPDLLTSKRSLASVLAALLERPHLDNQFALYMTRIGASNSSLVQRLRDFADPAESPDDNDKVQVLTYVLGHVLLNSILKFPGPILSQRALCAYLGTAETEASALKEVFAGASYSGPFSGSGDYYWREDVDLILDEKGEALRDRSFEDFGDMNRAIGELALGRELATHVCERDGCGGKKGGFVCPFTHRPVCQRADCSVAASSWIPQGAQLSRVERDFYDEWAPLLGL</sequence>